<dbReference type="AlphaFoldDB" id="A0A7S3F055"/>
<organism evidence="1">
    <name type="scientific">Haptolina ericina</name>
    <dbReference type="NCBI Taxonomy" id="156174"/>
    <lineage>
        <taxon>Eukaryota</taxon>
        <taxon>Haptista</taxon>
        <taxon>Haptophyta</taxon>
        <taxon>Prymnesiophyceae</taxon>
        <taxon>Prymnesiales</taxon>
        <taxon>Prymnesiaceae</taxon>
        <taxon>Haptolina</taxon>
    </lineage>
</organism>
<sequence length="110" mass="12032">MASSDAAIYLNAYGTRPAPFLLAQLTVCHMDAYCESQAVLTHRYSCHPSISQETSSGPSLLSTGDVPVHWAATCGLLDNSGAAPLSGHRARRRWPWLTSRGCCHVTWWQD</sequence>
<evidence type="ECO:0000313" key="1">
    <source>
        <dbReference type="EMBL" id="CAE0116435.1"/>
    </source>
</evidence>
<gene>
    <name evidence="1" type="ORF">HERI1096_LOCUS17120</name>
</gene>
<dbReference type="EMBL" id="HBHX01030712">
    <property type="protein sequence ID" value="CAE0116435.1"/>
    <property type="molecule type" value="Transcribed_RNA"/>
</dbReference>
<proteinExistence type="predicted"/>
<name>A0A7S3F055_9EUKA</name>
<accession>A0A7S3F055</accession>
<protein>
    <submittedName>
        <fullName evidence="1">Uncharacterized protein</fullName>
    </submittedName>
</protein>
<reference evidence="1" key="1">
    <citation type="submission" date="2021-01" db="EMBL/GenBank/DDBJ databases">
        <authorList>
            <person name="Corre E."/>
            <person name="Pelletier E."/>
            <person name="Niang G."/>
            <person name="Scheremetjew M."/>
            <person name="Finn R."/>
            <person name="Kale V."/>
            <person name="Holt S."/>
            <person name="Cochrane G."/>
            <person name="Meng A."/>
            <person name="Brown T."/>
            <person name="Cohen L."/>
        </authorList>
    </citation>
    <scope>NUCLEOTIDE SEQUENCE</scope>
    <source>
        <strain evidence="1">CCMP281</strain>
    </source>
</reference>